<dbReference type="EMBL" id="MT631281">
    <property type="protein sequence ID" value="QNO47878.1"/>
    <property type="molecule type" value="Genomic_DNA"/>
</dbReference>
<organism evidence="1">
    <name type="scientific">Candidatus Methanogaster sp. ANME-2c ERB4</name>
    <dbReference type="NCBI Taxonomy" id="2759911"/>
    <lineage>
        <taxon>Archaea</taxon>
        <taxon>Methanobacteriati</taxon>
        <taxon>Methanobacteriota</taxon>
        <taxon>Stenosarchaea group</taxon>
        <taxon>Methanomicrobia</taxon>
        <taxon>Methanosarcinales</taxon>
        <taxon>ANME-2 cluster</taxon>
        <taxon>Candidatus Methanogasteraceae</taxon>
        <taxon>Candidatus Methanogaster</taxon>
    </lineage>
</organism>
<gene>
    <name evidence="1" type="ORF">OALCLDJD_00001</name>
</gene>
<proteinExistence type="predicted"/>
<protein>
    <submittedName>
        <fullName evidence="1">Uncharacterized protein</fullName>
    </submittedName>
</protein>
<reference evidence="1" key="1">
    <citation type="submission" date="2020-06" db="EMBL/GenBank/DDBJ databases">
        <title>Unique genomic features of the anaerobic methanotrophic archaea.</title>
        <authorList>
            <person name="Chadwick G.L."/>
            <person name="Skennerton C.T."/>
            <person name="Laso-Perez R."/>
            <person name="Leu A.O."/>
            <person name="Speth D.R."/>
            <person name="Yu H."/>
            <person name="Morgan-Lang C."/>
            <person name="Hatzenpichler R."/>
            <person name="Goudeau D."/>
            <person name="Malmstrom R."/>
            <person name="Brazelton W.J."/>
            <person name="Woyke T."/>
            <person name="Hallam S.J."/>
            <person name="Tyson G.W."/>
            <person name="Wegener G."/>
            <person name="Boetius A."/>
            <person name="Orphan V."/>
        </authorList>
    </citation>
    <scope>NUCLEOTIDE SEQUENCE</scope>
</reference>
<evidence type="ECO:0000313" key="1">
    <source>
        <dbReference type="EMBL" id="QNO47878.1"/>
    </source>
</evidence>
<sequence length="255" mass="29435">MRTRYHDKTALPNSIRHIGFHVSKIYLAVLKRHLRVAGLHIDQLVDGRRSEIIFVECLVPVGSVLLIEISVLERTASYERACPHKVHRVCDILPDVFRQNRHRAADILHERRVRAAHVYLNRVRTYYFCPVHTLKNRPAVGMLLHVRYGESDITGSHRLTVVPCCILCKIKDVSIFFGRVFPVFRKQGNRTCGLVFPYKRIKDEMHPHVSGSPCISKIRRRIPPITCFICDPDLSLRSSTGCGREQTDTDNNHYH</sequence>
<accession>A0A7G9YIP4</accession>
<name>A0A7G9YIP4_9EURY</name>
<dbReference type="AlphaFoldDB" id="A0A7G9YIP4"/>